<feature type="transmembrane region" description="Helical" evidence="1">
    <location>
        <begin position="76"/>
        <end position="95"/>
    </location>
</feature>
<dbReference type="Pfam" id="PF06961">
    <property type="entry name" value="DUF1294"/>
    <property type="match status" value="1"/>
</dbReference>
<keyword evidence="1" id="KW-0812">Transmembrane</keyword>
<organism evidence="2 3">
    <name type="scientific">Rubripirellula amarantea</name>
    <dbReference type="NCBI Taxonomy" id="2527999"/>
    <lineage>
        <taxon>Bacteria</taxon>
        <taxon>Pseudomonadati</taxon>
        <taxon>Planctomycetota</taxon>
        <taxon>Planctomycetia</taxon>
        <taxon>Pirellulales</taxon>
        <taxon>Pirellulaceae</taxon>
        <taxon>Rubripirellula</taxon>
    </lineage>
</organism>
<proteinExistence type="predicted"/>
<evidence type="ECO:0000313" key="2">
    <source>
        <dbReference type="EMBL" id="TWT53475.1"/>
    </source>
</evidence>
<accession>A0A5C5WTJ9</accession>
<keyword evidence="1" id="KW-0472">Membrane</keyword>
<gene>
    <name evidence="2" type="ORF">Pla22_11040</name>
</gene>
<evidence type="ECO:0000256" key="1">
    <source>
        <dbReference type="SAM" id="Phobius"/>
    </source>
</evidence>
<evidence type="ECO:0008006" key="4">
    <source>
        <dbReference type="Google" id="ProtNLM"/>
    </source>
</evidence>
<keyword evidence="3" id="KW-1185">Reference proteome</keyword>
<evidence type="ECO:0000313" key="3">
    <source>
        <dbReference type="Proteomes" id="UP000316598"/>
    </source>
</evidence>
<name>A0A5C5WTJ9_9BACT</name>
<dbReference type="InterPro" id="IPR010718">
    <property type="entry name" value="DUF1294"/>
</dbReference>
<comment type="caution">
    <text evidence="2">The sequence shown here is derived from an EMBL/GenBank/DDBJ whole genome shotgun (WGS) entry which is preliminary data.</text>
</comment>
<dbReference type="AlphaFoldDB" id="A0A5C5WTJ9"/>
<keyword evidence="1" id="KW-1133">Transmembrane helix</keyword>
<dbReference type="RefSeq" id="WP_242631806.1">
    <property type="nucleotide sequence ID" value="NZ_SJPI01000001.1"/>
</dbReference>
<sequence length="97" mass="10574">MSPILASLLFLGWTVVVSSITAGLFAWDKRAATNQQPRISESTLLAWSLAGGWPGGLVAGRLLRHKTRKVSFRAKFVIVAALHLAVVVVLAYLFWPT</sequence>
<dbReference type="Proteomes" id="UP000316598">
    <property type="component" value="Unassembled WGS sequence"/>
</dbReference>
<dbReference type="EMBL" id="SJPI01000001">
    <property type="protein sequence ID" value="TWT53475.1"/>
    <property type="molecule type" value="Genomic_DNA"/>
</dbReference>
<protein>
    <recommendedName>
        <fullName evidence="4">DUF1294 domain-containing protein</fullName>
    </recommendedName>
</protein>
<feature type="transmembrane region" description="Helical" evidence="1">
    <location>
        <begin position="43"/>
        <end position="64"/>
    </location>
</feature>
<reference evidence="2 3" key="1">
    <citation type="submission" date="2019-02" db="EMBL/GenBank/DDBJ databases">
        <title>Deep-cultivation of Planctomycetes and their phenomic and genomic characterization uncovers novel biology.</title>
        <authorList>
            <person name="Wiegand S."/>
            <person name="Jogler M."/>
            <person name="Boedeker C."/>
            <person name="Pinto D."/>
            <person name="Vollmers J."/>
            <person name="Rivas-Marin E."/>
            <person name="Kohn T."/>
            <person name="Peeters S.H."/>
            <person name="Heuer A."/>
            <person name="Rast P."/>
            <person name="Oberbeckmann S."/>
            <person name="Bunk B."/>
            <person name="Jeske O."/>
            <person name="Meyerdierks A."/>
            <person name="Storesund J.E."/>
            <person name="Kallscheuer N."/>
            <person name="Luecker S."/>
            <person name="Lage O.M."/>
            <person name="Pohl T."/>
            <person name="Merkel B.J."/>
            <person name="Hornburger P."/>
            <person name="Mueller R.-W."/>
            <person name="Bruemmer F."/>
            <person name="Labrenz M."/>
            <person name="Spormann A.M."/>
            <person name="Op Den Camp H."/>
            <person name="Overmann J."/>
            <person name="Amann R."/>
            <person name="Jetten M.S.M."/>
            <person name="Mascher T."/>
            <person name="Medema M.H."/>
            <person name="Devos D.P."/>
            <person name="Kaster A.-K."/>
            <person name="Ovreas L."/>
            <person name="Rohde M."/>
            <person name="Galperin M.Y."/>
            <person name="Jogler C."/>
        </authorList>
    </citation>
    <scope>NUCLEOTIDE SEQUENCE [LARGE SCALE GENOMIC DNA]</scope>
    <source>
        <strain evidence="2 3">Pla22</strain>
    </source>
</reference>